<dbReference type="EMBL" id="MHNI01000014">
    <property type="protein sequence ID" value="OGZ42706.1"/>
    <property type="molecule type" value="Genomic_DNA"/>
</dbReference>
<dbReference type="SUPFAM" id="SSF53448">
    <property type="entry name" value="Nucleotide-diphospho-sugar transferases"/>
    <property type="match status" value="1"/>
</dbReference>
<evidence type="ECO:0000313" key="2">
    <source>
        <dbReference type="EMBL" id="OGZ42706.1"/>
    </source>
</evidence>
<sequence>MENTRRQDKEKTFLVVLPVYNEETDLSKNFPVVHRFLDEHFDQLHWEVIIAEQASTDHTLEIAQKLSQNYPRTSCIHLDEKGRGGALREAWTGSDADVVSYMDIDLSSRLEFFPKLMYVLQGGADIAVGSRLSKGSKVHDRTLVRKFSSWAFKFFLKTLFRIRFDDAQCGFKAIRRDVFLKIAPLIKSNGWVFDTELLVIAQKARFSIAVVPIEWFDDQKSSVRIIRYALEGFTAGLRLFITRPWKSITK</sequence>
<evidence type="ECO:0000313" key="3">
    <source>
        <dbReference type="Proteomes" id="UP000176700"/>
    </source>
</evidence>
<gene>
    <name evidence="2" type="ORF">A2W41_03115</name>
</gene>
<dbReference type="Pfam" id="PF00535">
    <property type="entry name" value="Glycos_transf_2"/>
    <property type="match status" value="1"/>
</dbReference>
<evidence type="ECO:0000259" key="1">
    <source>
        <dbReference type="Pfam" id="PF00535"/>
    </source>
</evidence>
<dbReference type="PANTHER" id="PTHR10859">
    <property type="entry name" value="GLYCOSYL TRANSFERASE"/>
    <property type="match status" value="1"/>
</dbReference>
<organism evidence="2 3">
    <name type="scientific">Candidatus Ryanbacteria bacterium RIFCSPHIGHO2_01_45_13</name>
    <dbReference type="NCBI Taxonomy" id="1802112"/>
    <lineage>
        <taxon>Bacteria</taxon>
        <taxon>Candidatus Ryaniibacteriota</taxon>
    </lineage>
</organism>
<dbReference type="InterPro" id="IPR029044">
    <property type="entry name" value="Nucleotide-diphossugar_trans"/>
</dbReference>
<proteinExistence type="predicted"/>
<dbReference type="PANTHER" id="PTHR10859:SF91">
    <property type="entry name" value="DOLICHYL-PHOSPHATE BETA-GLUCOSYLTRANSFERASE"/>
    <property type="match status" value="1"/>
</dbReference>
<dbReference type="Proteomes" id="UP000176700">
    <property type="component" value="Unassembled WGS sequence"/>
</dbReference>
<comment type="caution">
    <text evidence="2">The sequence shown here is derived from an EMBL/GenBank/DDBJ whole genome shotgun (WGS) entry which is preliminary data.</text>
</comment>
<reference evidence="2 3" key="1">
    <citation type="journal article" date="2016" name="Nat. Commun.">
        <title>Thousands of microbial genomes shed light on interconnected biogeochemical processes in an aquifer system.</title>
        <authorList>
            <person name="Anantharaman K."/>
            <person name="Brown C.T."/>
            <person name="Hug L.A."/>
            <person name="Sharon I."/>
            <person name="Castelle C.J."/>
            <person name="Probst A.J."/>
            <person name="Thomas B.C."/>
            <person name="Singh A."/>
            <person name="Wilkins M.J."/>
            <person name="Karaoz U."/>
            <person name="Brodie E.L."/>
            <person name="Williams K.H."/>
            <person name="Hubbard S.S."/>
            <person name="Banfield J.F."/>
        </authorList>
    </citation>
    <scope>NUCLEOTIDE SEQUENCE [LARGE SCALE GENOMIC DNA]</scope>
</reference>
<feature type="domain" description="Glycosyltransferase 2-like" evidence="1">
    <location>
        <begin position="15"/>
        <end position="180"/>
    </location>
</feature>
<accession>A0A1G2FX99</accession>
<dbReference type="GO" id="GO:0006487">
    <property type="term" value="P:protein N-linked glycosylation"/>
    <property type="evidence" value="ECO:0007669"/>
    <property type="project" value="TreeGrafter"/>
</dbReference>
<dbReference type="AlphaFoldDB" id="A0A1G2FX99"/>
<protein>
    <recommendedName>
        <fullName evidence="1">Glycosyltransferase 2-like domain-containing protein</fullName>
    </recommendedName>
</protein>
<dbReference type="InterPro" id="IPR001173">
    <property type="entry name" value="Glyco_trans_2-like"/>
</dbReference>
<dbReference type="Gene3D" id="3.90.550.10">
    <property type="entry name" value="Spore Coat Polysaccharide Biosynthesis Protein SpsA, Chain A"/>
    <property type="match status" value="1"/>
</dbReference>
<name>A0A1G2FX99_9BACT</name>